<evidence type="ECO:0000256" key="13">
    <source>
        <dbReference type="ARBA" id="ARBA00023237"/>
    </source>
</evidence>
<dbReference type="Gene3D" id="2.170.130.10">
    <property type="entry name" value="TonB-dependent receptor, plug domain"/>
    <property type="match status" value="1"/>
</dbReference>
<keyword evidence="5" id="KW-0410">Iron transport</keyword>
<dbReference type="EMBL" id="JACIDU010000054">
    <property type="protein sequence ID" value="MBB4106031.1"/>
    <property type="molecule type" value="Genomic_DNA"/>
</dbReference>
<evidence type="ECO:0000256" key="7">
    <source>
        <dbReference type="ARBA" id="ARBA00022729"/>
    </source>
</evidence>
<protein>
    <submittedName>
        <fullName evidence="17">Outer membrane receptor protein involved in Fe transport</fullName>
    </submittedName>
</protein>
<dbReference type="GO" id="GO:0015344">
    <property type="term" value="F:siderophore uptake transmembrane transporter activity"/>
    <property type="evidence" value="ECO:0007669"/>
    <property type="project" value="TreeGrafter"/>
</dbReference>
<evidence type="ECO:0000256" key="3">
    <source>
        <dbReference type="ARBA" id="ARBA00022448"/>
    </source>
</evidence>
<dbReference type="FunFam" id="2.170.130.10:FF:000001">
    <property type="entry name" value="Catecholate siderophore TonB-dependent receptor"/>
    <property type="match status" value="1"/>
</dbReference>
<keyword evidence="6 14" id="KW-0812">Transmembrane</keyword>
<evidence type="ECO:0000256" key="2">
    <source>
        <dbReference type="ARBA" id="ARBA00009810"/>
    </source>
</evidence>
<evidence type="ECO:0000256" key="9">
    <source>
        <dbReference type="ARBA" id="ARBA00023065"/>
    </source>
</evidence>
<keyword evidence="18" id="KW-1185">Reference proteome</keyword>
<dbReference type="AlphaFoldDB" id="A0A7W6K6D6"/>
<comment type="subcellular location">
    <subcellularLocation>
        <location evidence="1 14">Cell outer membrane</location>
        <topology evidence="1 14">Multi-pass membrane protein</topology>
    </subcellularLocation>
</comment>
<dbReference type="Proteomes" id="UP000584824">
    <property type="component" value="Unassembled WGS sequence"/>
</dbReference>
<dbReference type="GO" id="GO:0015891">
    <property type="term" value="P:siderophore transport"/>
    <property type="evidence" value="ECO:0007669"/>
    <property type="project" value="UniProtKB-ARBA"/>
</dbReference>
<comment type="similarity">
    <text evidence="2 14">Belongs to the TonB-dependent receptor family.</text>
</comment>
<feature type="signal peptide" evidence="15">
    <location>
        <begin position="1"/>
        <end position="31"/>
    </location>
</feature>
<sequence length="190" mass="20222">MTTLIAKSRFRHTLRASAALAAILTANHAFAEEPTTRLSTIVVEGDGSQARGPVKGYVAKKSAAGSKADTLIKEIPQSVSVVGRAELDDRGVVNKIDEALRYTAGVAAEPFGTDPDTDWLYIRGFDATQTGMFFDGLNLFSYGFGGFQIDPFALERVDVLKGPASVLYGGGNAGGIVDLVRKRPTDQLVL</sequence>
<evidence type="ECO:0000256" key="11">
    <source>
        <dbReference type="ARBA" id="ARBA00023136"/>
    </source>
</evidence>
<keyword evidence="11 14" id="KW-0472">Membrane</keyword>
<keyword evidence="9" id="KW-0406">Ion transport</keyword>
<organism evidence="17 18">
    <name type="scientific">Allorhizobium borbori</name>
    <dbReference type="NCBI Taxonomy" id="485907"/>
    <lineage>
        <taxon>Bacteria</taxon>
        <taxon>Pseudomonadati</taxon>
        <taxon>Pseudomonadota</taxon>
        <taxon>Alphaproteobacteria</taxon>
        <taxon>Hyphomicrobiales</taxon>
        <taxon>Rhizobiaceae</taxon>
        <taxon>Rhizobium/Agrobacterium group</taxon>
        <taxon>Allorhizobium</taxon>
    </lineage>
</organism>
<feature type="domain" description="TonB-dependent receptor plug" evidence="16">
    <location>
        <begin position="73"/>
        <end position="176"/>
    </location>
</feature>
<evidence type="ECO:0000256" key="12">
    <source>
        <dbReference type="ARBA" id="ARBA00023170"/>
    </source>
</evidence>
<evidence type="ECO:0000313" key="17">
    <source>
        <dbReference type="EMBL" id="MBB4106031.1"/>
    </source>
</evidence>
<dbReference type="Pfam" id="PF07715">
    <property type="entry name" value="Plug"/>
    <property type="match status" value="1"/>
</dbReference>
<dbReference type="PANTHER" id="PTHR32552">
    <property type="entry name" value="FERRICHROME IRON RECEPTOR-RELATED"/>
    <property type="match status" value="1"/>
</dbReference>
<feature type="chain" id="PRO_5030859693" evidence="15">
    <location>
        <begin position="32"/>
        <end position="190"/>
    </location>
</feature>
<evidence type="ECO:0000313" key="18">
    <source>
        <dbReference type="Proteomes" id="UP000584824"/>
    </source>
</evidence>
<reference evidence="17 18" key="1">
    <citation type="submission" date="2020-08" db="EMBL/GenBank/DDBJ databases">
        <title>Genomic Encyclopedia of Type Strains, Phase IV (KMG-IV): sequencing the most valuable type-strain genomes for metagenomic binning, comparative biology and taxonomic classification.</title>
        <authorList>
            <person name="Goeker M."/>
        </authorList>
    </citation>
    <scope>NUCLEOTIDE SEQUENCE [LARGE SCALE GENOMIC DNA]</scope>
    <source>
        <strain evidence="17 18">DSM 26385</strain>
    </source>
</reference>
<evidence type="ECO:0000256" key="1">
    <source>
        <dbReference type="ARBA" id="ARBA00004571"/>
    </source>
</evidence>
<evidence type="ECO:0000256" key="15">
    <source>
        <dbReference type="SAM" id="SignalP"/>
    </source>
</evidence>
<accession>A0A7W6K6D6</accession>
<keyword evidence="13 14" id="KW-0998">Cell outer membrane</keyword>
<dbReference type="PROSITE" id="PS52016">
    <property type="entry name" value="TONB_DEPENDENT_REC_3"/>
    <property type="match status" value="1"/>
</dbReference>
<evidence type="ECO:0000256" key="6">
    <source>
        <dbReference type="ARBA" id="ARBA00022692"/>
    </source>
</evidence>
<evidence type="ECO:0000256" key="10">
    <source>
        <dbReference type="ARBA" id="ARBA00023077"/>
    </source>
</evidence>
<evidence type="ECO:0000256" key="8">
    <source>
        <dbReference type="ARBA" id="ARBA00023004"/>
    </source>
</evidence>
<dbReference type="GO" id="GO:0009279">
    <property type="term" value="C:cell outer membrane"/>
    <property type="evidence" value="ECO:0007669"/>
    <property type="project" value="UniProtKB-SubCell"/>
</dbReference>
<keyword evidence="12 17" id="KW-0675">Receptor</keyword>
<proteinExistence type="inferred from homology"/>
<comment type="caution">
    <text evidence="17">The sequence shown here is derived from an EMBL/GenBank/DDBJ whole genome shotgun (WGS) entry which is preliminary data.</text>
</comment>
<dbReference type="InterPro" id="IPR039426">
    <property type="entry name" value="TonB-dep_rcpt-like"/>
</dbReference>
<dbReference type="PANTHER" id="PTHR32552:SF68">
    <property type="entry name" value="FERRICHROME OUTER MEMBRANE TRANSPORTER_PHAGE RECEPTOR"/>
    <property type="match status" value="1"/>
</dbReference>
<evidence type="ECO:0000259" key="16">
    <source>
        <dbReference type="Pfam" id="PF07715"/>
    </source>
</evidence>
<name>A0A7W6K6D6_9HYPH</name>
<dbReference type="InterPro" id="IPR012910">
    <property type="entry name" value="Plug_dom"/>
</dbReference>
<keyword evidence="4 14" id="KW-1134">Transmembrane beta strand</keyword>
<evidence type="ECO:0000256" key="4">
    <source>
        <dbReference type="ARBA" id="ARBA00022452"/>
    </source>
</evidence>
<evidence type="ECO:0000256" key="5">
    <source>
        <dbReference type="ARBA" id="ARBA00022496"/>
    </source>
</evidence>
<gene>
    <name evidence="17" type="ORF">GGQ66_004626</name>
</gene>
<dbReference type="SUPFAM" id="SSF56935">
    <property type="entry name" value="Porins"/>
    <property type="match status" value="1"/>
</dbReference>
<keyword evidence="3 14" id="KW-0813">Transport</keyword>
<evidence type="ECO:0000256" key="14">
    <source>
        <dbReference type="PROSITE-ProRule" id="PRU01360"/>
    </source>
</evidence>
<keyword evidence="10" id="KW-0798">TonB box</keyword>
<keyword evidence="7 15" id="KW-0732">Signal</keyword>
<keyword evidence="8" id="KW-0408">Iron</keyword>
<dbReference type="InterPro" id="IPR037066">
    <property type="entry name" value="Plug_dom_sf"/>
</dbReference>